<dbReference type="AlphaFoldDB" id="A0A433D575"/>
<dbReference type="Proteomes" id="UP000268093">
    <property type="component" value="Unassembled WGS sequence"/>
</dbReference>
<gene>
    <name evidence="1" type="ORF">BC936DRAFT_147502</name>
</gene>
<accession>A0A433D575</accession>
<reference evidence="1 2" key="1">
    <citation type="journal article" date="2018" name="New Phytol.">
        <title>Phylogenomics of Endogonaceae and evolution of mycorrhizas within Mucoromycota.</title>
        <authorList>
            <person name="Chang Y."/>
            <person name="Desiro A."/>
            <person name="Na H."/>
            <person name="Sandor L."/>
            <person name="Lipzen A."/>
            <person name="Clum A."/>
            <person name="Barry K."/>
            <person name="Grigoriev I.V."/>
            <person name="Martin F.M."/>
            <person name="Stajich J.E."/>
            <person name="Smith M.E."/>
            <person name="Bonito G."/>
            <person name="Spatafora J.W."/>
        </authorList>
    </citation>
    <scope>NUCLEOTIDE SEQUENCE [LARGE SCALE GENOMIC DNA]</scope>
    <source>
        <strain evidence="1 2">GMNB39</strain>
    </source>
</reference>
<dbReference type="OrthoDB" id="434723at2759"/>
<protein>
    <submittedName>
        <fullName evidence="1">DNA repair REX1-B-domain-containing protein</fullName>
    </submittedName>
</protein>
<feature type="non-terminal residue" evidence="1">
    <location>
        <position position="1"/>
    </location>
</feature>
<comment type="caution">
    <text evidence="1">The sequence shown here is derived from an EMBL/GenBank/DDBJ whole genome shotgun (WGS) entry which is preliminary data.</text>
</comment>
<evidence type="ECO:0000313" key="1">
    <source>
        <dbReference type="EMBL" id="RUP45974.1"/>
    </source>
</evidence>
<dbReference type="InterPro" id="IPR039491">
    <property type="entry name" value="REX1-B"/>
</dbReference>
<name>A0A433D575_9FUNG</name>
<sequence>KNDGRADTCKDASSYWWRESRGVHPEIQKCLLRKAFLIHSITMPQPLPQSAQDKDTNERTLFCMKELLSHQSTRVALYKEFDDAYKDFLADRCTPESYQSICQIVTDGFQEVSLQIQAVERALRDDLGREDLGREVRKLQELEREKLKLARRASWGDQRRAIGDTWGDGGVVGGVLRHTL</sequence>
<dbReference type="EMBL" id="RBNI01006505">
    <property type="protein sequence ID" value="RUP45974.1"/>
    <property type="molecule type" value="Genomic_DNA"/>
</dbReference>
<dbReference type="PANTHER" id="PTHR28309:SF1">
    <property type="entry name" value="REQUIRED FOR EXCISION 1-B DOMAIN-CONTAINING PROTEIN"/>
    <property type="match status" value="1"/>
</dbReference>
<evidence type="ECO:0000313" key="2">
    <source>
        <dbReference type="Proteomes" id="UP000268093"/>
    </source>
</evidence>
<organism evidence="1 2">
    <name type="scientific">Jimgerdemannia flammicorona</name>
    <dbReference type="NCBI Taxonomy" id="994334"/>
    <lineage>
        <taxon>Eukaryota</taxon>
        <taxon>Fungi</taxon>
        <taxon>Fungi incertae sedis</taxon>
        <taxon>Mucoromycota</taxon>
        <taxon>Mucoromycotina</taxon>
        <taxon>Endogonomycetes</taxon>
        <taxon>Endogonales</taxon>
        <taxon>Endogonaceae</taxon>
        <taxon>Jimgerdemannia</taxon>
    </lineage>
</organism>
<dbReference type="PANTHER" id="PTHR28309">
    <property type="entry name" value="REQUIRED FOR EXCISION 1-B DOMAIN-CONTAINING PROTEIN"/>
    <property type="match status" value="1"/>
</dbReference>
<proteinExistence type="predicted"/>
<dbReference type="Pfam" id="PF14966">
    <property type="entry name" value="DNA_repr_REX1B"/>
    <property type="match status" value="1"/>
</dbReference>
<keyword evidence="2" id="KW-1185">Reference proteome</keyword>